<dbReference type="GO" id="GO:0006508">
    <property type="term" value="P:proteolysis"/>
    <property type="evidence" value="ECO:0007669"/>
    <property type="project" value="InterPro"/>
</dbReference>
<dbReference type="GO" id="GO:0004190">
    <property type="term" value="F:aspartic-type endopeptidase activity"/>
    <property type="evidence" value="ECO:0007669"/>
    <property type="project" value="InterPro"/>
</dbReference>
<organism evidence="5 6">
    <name type="scientific">Neohortaea acidophila</name>
    <dbReference type="NCBI Taxonomy" id="245834"/>
    <lineage>
        <taxon>Eukaryota</taxon>
        <taxon>Fungi</taxon>
        <taxon>Dikarya</taxon>
        <taxon>Ascomycota</taxon>
        <taxon>Pezizomycotina</taxon>
        <taxon>Dothideomycetes</taxon>
        <taxon>Dothideomycetidae</taxon>
        <taxon>Mycosphaerellales</taxon>
        <taxon>Teratosphaeriaceae</taxon>
        <taxon>Neohortaea</taxon>
    </lineage>
</organism>
<evidence type="ECO:0000259" key="4">
    <source>
        <dbReference type="PROSITE" id="PS51767"/>
    </source>
</evidence>
<dbReference type="GeneID" id="54479288"/>
<dbReference type="GO" id="GO:0000324">
    <property type="term" value="C:fungal-type vacuole"/>
    <property type="evidence" value="ECO:0007669"/>
    <property type="project" value="TreeGrafter"/>
</dbReference>
<dbReference type="Pfam" id="PF00026">
    <property type="entry name" value="Asp"/>
    <property type="match status" value="1"/>
</dbReference>
<feature type="region of interest" description="Disordered" evidence="2">
    <location>
        <begin position="1"/>
        <end position="27"/>
    </location>
</feature>
<evidence type="ECO:0000313" key="6">
    <source>
        <dbReference type="Proteomes" id="UP000799767"/>
    </source>
</evidence>
<dbReference type="PANTHER" id="PTHR47966">
    <property type="entry name" value="BETA-SITE APP-CLEAVING ENZYME, ISOFORM A-RELATED"/>
    <property type="match status" value="1"/>
</dbReference>
<feature type="domain" description="Peptidase A1" evidence="4">
    <location>
        <begin position="27"/>
        <end position="383"/>
    </location>
</feature>
<evidence type="ECO:0000313" key="5">
    <source>
        <dbReference type="EMBL" id="KAF2479267.1"/>
    </source>
</evidence>
<dbReference type="PANTHER" id="PTHR47966:SF51">
    <property type="entry name" value="BETA-SITE APP-CLEAVING ENZYME, ISOFORM A-RELATED"/>
    <property type="match status" value="1"/>
</dbReference>
<accession>A0A6A6PJ27</accession>
<evidence type="ECO:0000256" key="3">
    <source>
        <dbReference type="SAM" id="Phobius"/>
    </source>
</evidence>
<protein>
    <submittedName>
        <fullName evidence="5">Aspartic peptidase domain-containing protein</fullName>
    </submittedName>
</protein>
<evidence type="ECO:0000256" key="2">
    <source>
        <dbReference type="SAM" id="MobiDB-lite"/>
    </source>
</evidence>
<dbReference type="SUPFAM" id="SSF50630">
    <property type="entry name" value="Acid proteases"/>
    <property type="match status" value="1"/>
</dbReference>
<sequence length="519" mass="55582">MPSDKSTPQPFSFTPTEKWEGDDGPWSTFSIEVGTPPQGFRVLPATSASEIWIPYGPDCGGILANVADCGMLRGIDNFNNEPSRGFQPNASSTWEQIGIYALAGGKNLWTNSTTYGLYGYDTLTANQSTSGEPITFPAQAVAGVAAEAVWLGSLGMGSAVAQFPIESEDSPSLLDAMLEQNLIPSSSAGYTAGAAYLQSPGSLIFGGYDQSRISPSNVTLPVGQGVGQPLSLVIRSIIADNLPDGTLSLLPDDQAIFSSINSMVAGLGLPQGVCDMFAKTFNLTYDPSTSLYLVNDTTHQTLLQLNPSITFTLAESDASTATTNIVLPYAAFDIQAGIPLFNQSTNYFPIHVAQNQNQQALGRTLLQEAYVFVDWGRQNFTIAQAIHHPAAPDIIAVSSSQVQNGKPAYSDGMIAGVTIGSCAFVASVTALLMFLFFRRRRRQGIQRRTLIKPIASPPCEMGESEGTFYEMGEAEFKHELMSTSLAELAGSPTVMELDANRREKPPHVEKGIVLIHELP</sequence>
<feature type="transmembrane region" description="Helical" evidence="3">
    <location>
        <begin position="413"/>
        <end position="437"/>
    </location>
</feature>
<dbReference type="InterPro" id="IPR033121">
    <property type="entry name" value="PEPTIDASE_A1"/>
</dbReference>
<keyword evidence="3" id="KW-1133">Transmembrane helix</keyword>
<keyword evidence="3" id="KW-0472">Membrane</keyword>
<keyword evidence="3" id="KW-0812">Transmembrane</keyword>
<dbReference type="Proteomes" id="UP000799767">
    <property type="component" value="Unassembled WGS sequence"/>
</dbReference>
<evidence type="ECO:0000256" key="1">
    <source>
        <dbReference type="ARBA" id="ARBA00007447"/>
    </source>
</evidence>
<dbReference type="InterPro" id="IPR021109">
    <property type="entry name" value="Peptidase_aspartic_dom_sf"/>
</dbReference>
<reference evidence="5" key="1">
    <citation type="journal article" date="2020" name="Stud. Mycol.">
        <title>101 Dothideomycetes genomes: a test case for predicting lifestyles and emergence of pathogens.</title>
        <authorList>
            <person name="Haridas S."/>
            <person name="Albert R."/>
            <person name="Binder M."/>
            <person name="Bloem J."/>
            <person name="Labutti K."/>
            <person name="Salamov A."/>
            <person name="Andreopoulos B."/>
            <person name="Baker S."/>
            <person name="Barry K."/>
            <person name="Bills G."/>
            <person name="Bluhm B."/>
            <person name="Cannon C."/>
            <person name="Castanera R."/>
            <person name="Culley D."/>
            <person name="Daum C."/>
            <person name="Ezra D."/>
            <person name="Gonzalez J."/>
            <person name="Henrissat B."/>
            <person name="Kuo A."/>
            <person name="Liang C."/>
            <person name="Lipzen A."/>
            <person name="Lutzoni F."/>
            <person name="Magnuson J."/>
            <person name="Mondo S."/>
            <person name="Nolan M."/>
            <person name="Ohm R."/>
            <person name="Pangilinan J."/>
            <person name="Park H.-J."/>
            <person name="Ramirez L."/>
            <person name="Alfaro M."/>
            <person name="Sun H."/>
            <person name="Tritt A."/>
            <person name="Yoshinaga Y."/>
            <person name="Zwiers L.-H."/>
            <person name="Turgeon B."/>
            <person name="Goodwin S."/>
            <person name="Spatafora J."/>
            <person name="Crous P."/>
            <person name="Grigoriev I."/>
        </authorList>
    </citation>
    <scope>NUCLEOTIDE SEQUENCE</scope>
    <source>
        <strain evidence="5">CBS 113389</strain>
    </source>
</reference>
<feature type="compositionally biased region" description="Polar residues" evidence="2">
    <location>
        <begin position="1"/>
        <end position="15"/>
    </location>
</feature>
<gene>
    <name evidence="5" type="ORF">BDY17DRAFT_356647</name>
</gene>
<dbReference type="OrthoDB" id="4074350at2759"/>
<dbReference type="InterPro" id="IPR001461">
    <property type="entry name" value="Aspartic_peptidase_A1"/>
</dbReference>
<comment type="similarity">
    <text evidence="1">Belongs to the peptidase A1 family.</text>
</comment>
<dbReference type="RefSeq" id="XP_033585837.1">
    <property type="nucleotide sequence ID" value="XM_033738286.1"/>
</dbReference>
<dbReference type="AlphaFoldDB" id="A0A6A6PJ27"/>
<proteinExistence type="inferred from homology"/>
<dbReference type="Gene3D" id="2.40.70.10">
    <property type="entry name" value="Acid Proteases"/>
    <property type="match status" value="2"/>
</dbReference>
<dbReference type="PRINTS" id="PR00792">
    <property type="entry name" value="PEPSIN"/>
</dbReference>
<dbReference type="EMBL" id="MU001642">
    <property type="protein sequence ID" value="KAF2479267.1"/>
    <property type="molecule type" value="Genomic_DNA"/>
</dbReference>
<name>A0A6A6PJ27_9PEZI</name>
<dbReference type="PROSITE" id="PS51767">
    <property type="entry name" value="PEPTIDASE_A1"/>
    <property type="match status" value="1"/>
</dbReference>
<keyword evidence="6" id="KW-1185">Reference proteome</keyword>